<dbReference type="InterPro" id="IPR008816">
    <property type="entry name" value="Gly_zipper_2TM_dom"/>
</dbReference>
<organism evidence="5 6">
    <name type="scientific">Ramlibacter alkalitolerans</name>
    <dbReference type="NCBI Taxonomy" id="2039631"/>
    <lineage>
        <taxon>Bacteria</taxon>
        <taxon>Pseudomonadati</taxon>
        <taxon>Pseudomonadota</taxon>
        <taxon>Betaproteobacteria</taxon>
        <taxon>Burkholderiales</taxon>
        <taxon>Comamonadaceae</taxon>
        <taxon>Ramlibacter</taxon>
    </lineage>
</organism>
<feature type="chain" id="PRO_5046502205" evidence="3">
    <location>
        <begin position="20"/>
        <end position="237"/>
    </location>
</feature>
<name>A0ABS1JIC6_9BURK</name>
<dbReference type="PANTHER" id="PTHR35603:SF2">
    <property type="entry name" value="OUTER MEMBRANE LIPOPROTEIN"/>
    <property type="match status" value="1"/>
</dbReference>
<proteinExistence type="predicted"/>
<protein>
    <submittedName>
        <fullName evidence="5">Glycine zipper 2TM domain-containing protein</fullName>
    </submittedName>
</protein>
<dbReference type="RefSeq" id="WP_201686822.1">
    <property type="nucleotide sequence ID" value="NZ_JAEQND010000001.1"/>
</dbReference>
<evidence type="ECO:0000313" key="6">
    <source>
        <dbReference type="Proteomes" id="UP000622707"/>
    </source>
</evidence>
<comment type="caution">
    <text evidence="5">The sequence shown here is derived from an EMBL/GenBank/DDBJ whole genome shotgun (WGS) entry which is preliminary data.</text>
</comment>
<evidence type="ECO:0000256" key="2">
    <source>
        <dbReference type="ARBA" id="ARBA00023136"/>
    </source>
</evidence>
<keyword evidence="3" id="KW-0732">Signal</keyword>
<dbReference type="EMBL" id="JAEQND010000001">
    <property type="protein sequence ID" value="MBL0423570.1"/>
    <property type="molecule type" value="Genomic_DNA"/>
</dbReference>
<evidence type="ECO:0000256" key="1">
    <source>
        <dbReference type="ARBA" id="ARBA00004370"/>
    </source>
</evidence>
<reference evidence="5 6" key="1">
    <citation type="journal article" date="2017" name="Int. J. Syst. Evol. Microbiol.">
        <title>Ramlibacter alkalitolerans sp. nov., alkali-tolerant bacterium isolated from soil of ginseng.</title>
        <authorList>
            <person name="Lee D.H."/>
            <person name="Cha C.J."/>
        </authorList>
    </citation>
    <scope>NUCLEOTIDE SEQUENCE [LARGE SCALE GENOMIC DNA]</scope>
    <source>
        <strain evidence="5 6">KACC 19305</strain>
    </source>
</reference>
<feature type="domain" description="Glycine zipper 2TM" evidence="4">
    <location>
        <begin position="56"/>
        <end position="97"/>
    </location>
</feature>
<comment type="subcellular location">
    <subcellularLocation>
        <location evidence="1">Membrane</location>
    </subcellularLocation>
</comment>
<keyword evidence="6" id="KW-1185">Reference proteome</keyword>
<evidence type="ECO:0000259" key="4">
    <source>
        <dbReference type="Pfam" id="PF05433"/>
    </source>
</evidence>
<dbReference type="PANTHER" id="PTHR35603">
    <property type="match status" value="1"/>
</dbReference>
<gene>
    <name evidence="5" type="ORF">JI746_00515</name>
</gene>
<keyword evidence="2" id="KW-0472">Membrane</keyword>
<sequence length="237" mass="24219">MKHTVIFAALGLAAFGAAAQEVGQVVSSQPVIQQVAVPRQNCAPGYVQAPPQTSGMGGLAGAVTGAAIGSQIGGGAGTAAAMLIGTVGGALLGNNVEANNMRAQQAAMPTCTTETTYENRTVGYDVTYQYAGQQYTTRMPYDPGPTVRLQVSPVAQGSVPAPGIAGAVSAPPVQGVIAAQPAIVATAPAVVPAPVYVQPYPVYPAYPYPVYRPYYPPVGISLGFVFRGGHGGHRHWR</sequence>
<evidence type="ECO:0000256" key="3">
    <source>
        <dbReference type="SAM" id="SignalP"/>
    </source>
</evidence>
<dbReference type="Proteomes" id="UP000622707">
    <property type="component" value="Unassembled WGS sequence"/>
</dbReference>
<accession>A0ABS1JIC6</accession>
<feature type="signal peptide" evidence="3">
    <location>
        <begin position="1"/>
        <end position="19"/>
    </location>
</feature>
<evidence type="ECO:0000313" key="5">
    <source>
        <dbReference type="EMBL" id="MBL0423570.1"/>
    </source>
</evidence>
<dbReference type="InterPro" id="IPR051407">
    <property type="entry name" value="Bact_OM_lipoprot/Surf_antigen"/>
</dbReference>
<dbReference type="Pfam" id="PF05433">
    <property type="entry name" value="Rick_17kDa_Anti"/>
    <property type="match status" value="1"/>
</dbReference>